<dbReference type="InterPro" id="IPR040676">
    <property type="entry name" value="DUF5641"/>
</dbReference>
<sequence>MAPPGFEPDTCGTGSQSTSHSVIRPGVLGQNPKRRISNSFKIGQVVLIGSDNRKRIDWPPGVITEFIPGKDKQVRLKKVKTSHCTLLRLIQRIYSLEVDSSKDLSNSFTYLEEQRRGDNAPNRSDLRDIS</sequence>
<organism evidence="3 4">
    <name type="scientific">Caerostris darwini</name>
    <dbReference type="NCBI Taxonomy" id="1538125"/>
    <lineage>
        <taxon>Eukaryota</taxon>
        <taxon>Metazoa</taxon>
        <taxon>Ecdysozoa</taxon>
        <taxon>Arthropoda</taxon>
        <taxon>Chelicerata</taxon>
        <taxon>Arachnida</taxon>
        <taxon>Araneae</taxon>
        <taxon>Araneomorphae</taxon>
        <taxon>Entelegynae</taxon>
        <taxon>Araneoidea</taxon>
        <taxon>Araneidae</taxon>
        <taxon>Caerostris</taxon>
    </lineage>
</organism>
<evidence type="ECO:0000313" key="3">
    <source>
        <dbReference type="EMBL" id="GIY21415.1"/>
    </source>
</evidence>
<reference evidence="3 4" key="1">
    <citation type="submission" date="2021-06" db="EMBL/GenBank/DDBJ databases">
        <title>Caerostris darwini draft genome.</title>
        <authorList>
            <person name="Kono N."/>
            <person name="Arakawa K."/>
        </authorList>
    </citation>
    <scope>NUCLEOTIDE SEQUENCE [LARGE SCALE GENOMIC DNA]</scope>
</reference>
<evidence type="ECO:0000259" key="2">
    <source>
        <dbReference type="Pfam" id="PF18701"/>
    </source>
</evidence>
<comment type="caution">
    <text evidence="3">The sequence shown here is derived from an EMBL/GenBank/DDBJ whole genome shotgun (WGS) entry which is preliminary data.</text>
</comment>
<evidence type="ECO:0000256" key="1">
    <source>
        <dbReference type="SAM" id="MobiDB-lite"/>
    </source>
</evidence>
<name>A0AAV4RJ06_9ARAC</name>
<proteinExistence type="predicted"/>
<feature type="region of interest" description="Disordered" evidence="1">
    <location>
        <begin position="1"/>
        <end position="34"/>
    </location>
</feature>
<gene>
    <name evidence="3" type="ORF">CDAR_3831</name>
</gene>
<keyword evidence="4" id="KW-1185">Reference proteome</keyword>
<dbReference type="AlphaFoldDB" id="A0AAV4RJ06"/>
<dbReference type="EMBL" id="BPLQ01006300">
    <property type="protein sequence ID" value="GIY21415.1"/>
    <property type="molecule type" value="Genomic_DNA"/>
</dbReference>
<dbReference type="Pfam" id="PF18701">
    <property type="entry name" value="DUF5641"/>
    <property type="match status" value="1"/>
</dbReference>
<protein>
    <recommendedName>
        <fullName evidence="2">DUF5641 domain-containing protein</fullName>
    </recommendedName>
</protein>
<dbReference type="Proteomes" id="UP001054837">
    <property type="component" value="Unassembled WGS sequence"/>
</dbReference>
<feature type="domain" description="DUF5641" evidence="2">
    <location>
        <begin position="37"/>
        <end position="95"/>
    </location>
</feature>
<evidence type="ECO:0000313" key="4">
    <source>
        <dbReference type="Proteomes" id="UP001054837"/>
    </source>
</evidence>
<accession>A0AAV4RJ06</accession>
<feature type="compositionally biased region" description="Polar residues" evidence="1">
    <location>
        <begin position="12"/>
        <end position="21"/>
    </location>
</feature>